<sequence>MATPPRPASSIYSDEFQLDDLLRRLSEQTSDQEVRTVQALLEEKEALERELETVQRVWALIYDIMVETNDTVGQLSTVVRYALSRMETERKNWLANCTAI</sequence>
<dbReference type="AlphaFoldDB" id="A0AA38R5J3"/>
<dbReference type="EMBL" id="JANBVO010000199">
    <property type="protein sequence ID" value="KAJ9129424.1"/>
    <property type="molecule type" value="Genomic_DNA"/>
</dbReference>
<comment type="caution">
    <text evidence="2">The sequence shown here is derived from an EMBL/GenBank/DDBJ whole genome shotgun (WGS) entry which is preliminary data.</text>
</comment>
<protein>
    <submittedName>
        <fullName evidence="2">Uncharacterized protein</fullName>
    </submittedName>
</protein>
<accession>A0AA38R5J3</accession>
<feature type="coiled-coil region" evidence="1">
    <location>
        <begin position="30"/>
        <end position="57"/>
    </location>
</feature>
<gene>
    <name evidence="2" type="ORF">NKR23_g12536</name>
</gene>
<reference evidence="2" key="1">
    <citation type="submission" date="2022-07" db="EMBL/GenBank/DDBJ databases">
        <title>Fungi with potential for degradation of polypropylene.</title>
        <authorList>
            <person name="Gostincar C."/>
        </authorList>
    </citation>
    <scope>NUCLEOTIDE SEQUENCE</scope>
    <source>
        <strain evidence="2">EXF-13308</strain>
    </source>
</reference>
<evidence type="ECO:0000313" key="2">
    <source>
        <dbReference type="EMBL" id="KAJ9129424.1"/>
    </source>
</evidence>
<keyword evidence="3" id="KW-1185">Reference proteome</keyword>
<organism evidence="2 3">
    <name type="scientific">Pleurostoma richardsiae</name>
    <dbReference type="NCBI Taxonomy" id="41990"/>
    <lineage>
        <taxon>Eukaryota</taxon>
        <taxon>Fungi</taxon>
        <taxon>Dikarya</taxon>
        <taxon>Ascomycota</taxon>
        <taxon>Pezizomycotina</taxon>
        <taxon>Sordariomycetes</taxon>
        <taxon>Sordariomycetidae</taxon>
        <taxon>Calosphaeriales</taxon>
        <taxon>Pleurostomataceae</taxon>
        <taxon>Pleurostoma</taxon>
    </lineage>
</organism>
<dbReference type="Proteomes" id="UP001174694">
    <property type="component" value="Unassembled WGS sequence"/>
</dbReference>
<evidence type="ECO:0000256" key="1">
    <source>
        <dbReference type="SAM" id="Coils"/>
    </source>
</evidence>
<proteinExistence type="predicted"/>
<keyword evidence="1" id="KW-0175">Coiled coil</keyword>
<name>A0AA38R5J3_9PEZI</name>
<evidence type="ECO:0000313" key="3">
    <source>
        <dbReference type="Proteomes" id="UP001174694"/>
    </source>
</evidence>